<dbReference type="InterPro" id="IPR050425">
    <property type="entry name" value="NAD(P)_dehydrat-like"/>
</dbReference>
<keyword evidence="1" id="KW-0521">NADP</keyword>
<accession>A0A7N0ULV1</accession>
<keyword evidence="4" id="KW-1185">Reference proteome</keyword>
<keyword evidence="2" id="KW-0560">Oxidoreductase</keyword>
<dbReference type="GO" id="GO:0016616">
    <property type="term" value="F:oxidoreductase activity, acting on the CH-OH group of donors, NAD or NADP as acceptor"/>
    <property type="evidence" value="ECO:0007669"/>
    <property type="project" value="TreeGrafter"/>
</dbReference>
<evidence type="ECO:0000313" key="4">
    <source>
        <dbReference type="Proteomes" id="UP000594263"/>
    </source>
</evidence>
<dbReference type="Gramene" id="Kaladp0074s0005.1.v1.1">
    <property type="protein sequence ID" value="Kaladp0074s0005.1.v1.1"/>
    <property type="gene ID" value="Kaladp0074s0005.v1.1"/>
</dbReference>
<dbReference type="Gene3D" id="3.40.50.720">
    <property type="entry name" value="NAD(P)-binding Rossmann-like Domain"/>
    <property type="match status" value="1"/>
</dbReference>
<dbReference type="AlphaFoldDB" id="A0A7N0ULV1"/>
<dbReference type="PANTHER" id="PTHR10366">
    <property type="entry name" value="NAD DEPENDENT EPIMERASE/DEHYDRATASE"/>
    <property type="match status" value="1"/>
</dbReference>
<dbReference type="OMA" id="YLCIGDD"/>
<dbReference type="PANTHER" id="PTHR10366:SF852">
    <property type="entry name" value="CINNAMOYL-COA REDUCTASE CAD2"/>
    <property type="match status" value="1"/>
</dbReference>
<organism evidence="3 4">
    <name type="scientific">Kalanchoe fedtschenkoi</name>
    <name type="common">Lavender scallops</name>
    <name type="synonym">South American air plant</name>
    <dbReference type="NCBI Taxonomy" id="63787"/>
    <lineage>
        <taxon>Eukaryota</taxon>
        <taxon>Viridiplantae</taxon>
        <taxon>Streptophyta</taxon>
        <taxon>Embryophyta</taxon>
        <taxon>Tracheophyta</taxon>
        <taxon>Spermatophyta</taxon>
        <taxon>Magnoliopsida</taxon>
        <taxon>eudicotyledons</taxon>
        <taxon>Gunneridae</taxon>
        <taxon>Pentapetalae</taxon>
        <taxon>Saxifragales</taxon>
        <taxon>Crassulaceae</taxon>
        <taxon>Kalanchoe</taxon>
    </lineage>
</organism>
<evidence type="ECO:0000313" key="3">
    <source>
        <dbReference type="EnsemblPlants" id="Kaladp0074s0005.1.v1.1"/>
    </source>
</evidence>
<dbReference type="InterPro" id="IPR036291">
    <property type="entry name" value="NAD(P)-bd_dom_sf"/>
</dbReference>
<evidence type="ECO:0000256" key="2">
    <source>
        <dbReference type="ARBA" id="ARBA00023002"/>
    </source>
</evidence>
<name>A0A7N0ULV1_KALFE</name>
<sequence length="143" mass="15770">MVHSLQIQSGFVIGPPLQEALNITVELILNHAKGTQKLGSGYHRFVDVRDVAAAHIQAYEIAAANGRYVLVANVTHSSEVTKILRELYPSLQFTTEWDDDKPSTGPYSVSKDRAKTLGIDFIPAEVSIRDTVESLKDKCFISV</sequence>
<reference evidence="3" key="1">
    <citation type="submission" date="2021-01" db="UniProtKB">
        <authorList>
            <consortium name="EnsemblPlants"/>
        </authorList>
    </citation>
    <scope>IDENTIFICATION</scope>
</reference>
<dbReference type="EnsemblPlants" id="Kaladp0074s0005.1.v1.1">
    <property type="protein sequence ID" value="Kaladp0074s0005.1.v1.1"/>
    <property type="gene ID" value="Kaladp0074s0005.v1.1"/>
</dbReference>
<evidence type="ECO:0000256" key="1">
    <source>
        <dbReference type="ARBA" id="ARBA00022857"/>
    </source>
</evidence>
<protein>
    <submittedName>
        <fullName evidence="3">Uncharacterized protein</fullName>
    </submittedName>
</protein>
<dbReference type="SUPFAM" id="SSF51735">
    <property type="entry name" value="NAD(P)-binding Rossmann-fold domains"/>
    <property type="match status" value="1"/>
</dbReference>
<proteinExistence type="predicted"/>
<dbReference type="Proteomes" id="UP000594263">
    <property type="component" value="Unplaced"/>
</dbReference>